<organism evidence="8 9">
    <name type="scientific">Neolewinella agarilytica</name>
    <dbReference type="NCBI Taxonomy" id="478744"/>
    <lineage>
        <taxon>Bacteria</taxon>
        <taxon>Pseudomonadati</taxon>
        <taxon>Bacteroidota</taxon>
        <taxon>Saprospiria</taxon>
        <taxon>Saprospirales</taxon>
        <taxon>Lewinellaceae</taxon>
        <taxon>Neolewinella</taxon>
    </lineage>
</organism>
<comment type="catalytic activity">
    <reaction evidence="5">
        <text>L-glutaminyl-[peptide chain release factor] + S-adenosyl-L-methionine = N(5)-methyl-L-glutaminyl-[peptide chain release factor] + S-adenosyl-L-homocysteine + H(+)</text>
        <dbReference type="Rhea" id="RHEA:42896"/>
        <dbReference type="Rhea" id="RHEA-COMP:10271"/>
        <dbReference type="Rhea" id="RHEA-COMP:10272"/>
        <dbReference type="ChEBI" id="CHEBI:15378"/>
        <dbReference type="ChEBI" id="CHEBI:30011"/>
        <dbReference type="ChEBI" id="CHEBI:57856"/>
        <dbReference type="ChEBI" id="CHEBI:59789"/>
        <dbReference type="ChEBI" id="CHEBI:61891"/>
        <dbReference type="EC" id="2.1.1.297"/>
    </reaction>
</comment>
<feature type="domain" description="Methyltransferase small" evidence="6">
    <location>
        <begin position="105"/>
        <end position="193"/>
    </location>
</feature>
<evidence type="ECO:0000256" key="5">
    <source>
        <dbReference type="ARBA" id="ARBA00048391"/>
    </source>
</evidence>
<dbReference type="RefSeq" id="WP_090167725.1">
    <property type="nucleotide sequence ID" value="NZ_FOFB01000009.1"/>
</dbReference>
<evidence type="ECO:0000259" key="7">
    <source>
        <dbReference type="Pfam" id="PF17827"/>
    </source>
</evidence>
<dbReference type="STRING" id="478744.SAMN05444359_10912"/>
<evidence type="ECO:0000313" key="8">
    <source>
        <dbReference type="EMBL" id="SEQ38440.1"/>
    </source>
</evidence>
<dbReference type="InterPro" id="IPR040758">
    <property type="entry name" value="PrmC_N"/>
</dbReference>
<keyword evidence="2 8" id="KW-0489">Methyltransferase</keyword>
<dbReference type="EMBL" id="FOFB01000009">
    <property type="protein sequence ID" value="SEQ38440.1"/>
    <property type="molecule type" value="Genomic_DNA"/>
</dbReference>
<reference evidence="9" key="1">
    <citation type="submission" date="2016-10" db="EMBL/GenBank/DDBJ databases">
        <authorList>
            <person name="Varghese N."/>
            <person name="Submissions S."/>
        </authorList>
    </citation>
    <scope>NUCLEOTIDE SEQUENCE [LARGE SCALE GENOMIC DNA]</scope>
    <source>
        <strain evidence="9">DSM 24740</strain>
    </source>
</reference>
<evidence type="ECO:0000256" key="1">
    <source>
        <dbReference type="ARBA" id="ARBA00012771"/>
    </source>
</evidence>
<sequence>MTTLQLTQHLVDEIAPLLGMGEANSIARLVLEDVFGWRRGSHPRKLDQDEQILAWTTINRLKAGEPVQYVTGVADFYGLQLKVTPDVLIPRPETEELVEWVLEENGSTTQQVAFDLGTGSGCIPLALKARRPGWKCFGADVSEQALELARENAEKLGLEVGFSRFDLLAEGESIPAPVSLLISNPPYIPPSEREKMGASTLAHEPELALFVPEEDPLLFYRRILEIGHSALAQGGKVYVETNEFNNERVAALFSEAGYTDVERRQDLQGKWRMVRGSRRVSANT</sequence>
<dbReference type="Pfam" id="PF17827">
    <property type="entry name" value="PrmC_N"/>
    <property type="match status" value="1"/>
</dbReference>
<dbReference type="NCBIfam" id="TIGR00536">
    <property type="entry name" value="hemK_fam"/>
    <property type="match status" value="1"/>
</dbReference>
<dbReference type="GO" id="GO:0032259">
    <property type="term" value="P:methylation"/>
    <property type="evidence" value="ECO:0007669"/>
    <property type="project" value="UniProtKB-KW"/>
</dbReference>
<dbReference type="InterPro" id="IPR004556">
    <property type="entry name" value="HemK-like"/>
</dbReference>
<dbReference type="Pfam" id="PF05175">
    <property type="entry name" value="MTS"/>
    <property type="match status" value="1"/>
</dbReference>
<dbReference type="CDD" id="cd02440">
    <property type="entry name" value="AdoMet_MTases"/>
    <property type="match status" value="1"/>
</dbReference>
<dbReference type="EC" id="2.1.1.297" evidence="1"/>
<dbReference type="OrthoDB" id="9800643at2"/>
<accession>A0A1H9FKD8</accession>
<keyword evidence="9" id="KW-1185">Reference proteome</keyword>
<dbReference type="PANTHER" id="PTHR18895">
    <property type="entry name" value="HEMK METHYLTRANSFERASE"/>
    <property type="match status" value="1"/>
</dbReference>
<protein>
    <recommendedName>
        <fullName evidence="1">peptide chain release factor N(5)-glutamine methyltransferase</fullName>
        <ecNumber evidence="1">2.1.1.297</ecNumber>
    </recommendedName>
</protein>
<evidence type="ECO:0000256" key="2">
    <source>
        <dbReference type="ARBA" id="ARBA00022603"/>
    </source>
</evidence>
<dbReference type="AlphaFoldDB" id="A0A1H9FKD8"/>
<dbReference type="InterPro" id="IPR019874">
    <property type="entry name" value="RF_methyltr_PrmC"/>
</dbReference>
<dbReference type="GO" id="GO:0003676">
    <property type="term" value="F:nucleic acid binding"/>
    <property type="evidence" value="ECO:0007669"/>
    <property type="project" value="InterPro"/>
</dbReference>
<dbReference type="InterPro" id="IPR050320">
    <property type="entry name" value="N5-glutamine_MTase"/>
</dbReference>
<dbReference type="Gene3D" id="1.10.8.10">
    <property type="entry name" value="DNA helicase RuvA subunit, C-terminal domain"/>
    <property type="match status" value="1"/>
</dbReference>
<proteinExistence type="predicted"/>
<feature type="domain" description="Release factor glutamine methyltransferase N-terminal" evidence="7">
    <location>
        <begin position="20"/>
        <end position="72"/>
    </location>
</feature>
<keyword evidence="3 8" id="KW-0808">Transferase</keyword>
<dbReference type="PANTHER" id="PTHR18895:SF74">
    <property type="entry name" value="MTRF1L RELEASE FACTOR GLUTAMINE METHYLTRANSFERASE"/>
    <property type="match status" value="1"/>
</dbReference>
<dbReference type="InterPro" id="IPR029063">
    <property type="entry name" value="SAM-dependent_MTases_sf"/>
</dbReference>
<keyword evidence="4" id="KW-0949">S-adenosyl-L-methionine</keyword>
<dbReference type="InterPro" id="IPR002052">
    <property type="entry name" value="DNA_methylase_N6_adenine_CS"/>
</dbReference>
<evidence type="ECO:0000259" key="6">
    <source>
        <dbReference type="Pfam" id="PF05175"/>
    </source>
</evidence>
<dbReference type="NCBIfam" id="TIGR03534">
    <property type="entry name" value="RF_mod_PrmC"/>
    <property type="match status" value="1"/>
</dbReference>
<dbReference type="SUPFAM" id="SSF53335">
    <property type="entry name" value="S-adenosyl-L-methionine-dependent methyltransferases"/>
    <property type="match status" value="1"/>
</dbReference>
<gene>
    <name evidence="8" type="ORF">SAMN05444359_10912</name>
</gene>
<dbReference type="Proteomes" id="UP000199021">
    <property type="component" value="Unassembled WGS sequence"/>
</dbReference>
<evidence type="ECO:0000256" key="4">
    <source>
        <dbReference type="ARBA" id="ARBA00022691"/>
    </source>
</evidence>
<name>A0A1H9FKD8_9BACT</name>
<dbReference type="PROSITE" id="PS00092">
    <property type="entry name" value="N6_MTASE"/>
    <property type="match status" value="1"/>
</dbReference>
<evidence type="ECO:0000313" key="9">
    <source>
        <dbReference type="Proteomes" id="UP000199021"/>
    </source>
</evidence>
<dbReference type="GO" id="GO:0102559">
    <property type="term" value="F:peptide chain release factor N(5)-glutamine methyltransferase activity"/>
    <property type="evidence" value="ECO:0007669"/>
    <property type="project" value="UniProtKB-EC"/>
</dbReference>
<dbReference type="InParanoid" id="A0A1H9FKD8"/>
<evidence type="ECO:0000256" key="3">
    <source>
        <dbReference type="ARBA" id="ARBA00022679"/>
    </source>
</evidence>
<dbReference type="InterPro" id="IPR007848">
    <property type="entry name" value="Small_mtfrase_dom"/>
</dbReference>
<dbReference type="Gene3D" id="3.40.50.150">
    <property type="entry name" value="Vaccinia Virus protein VP39"/>
    <property type="match status" value="1"/>
</dbReference>
<dbReference type="FunCoup" id="A0A1H9FKD8">
    <property type="interactions" value="485"/>
</dbReference>